<gene>
    <name evidence="3" type="ORF">V865_008459</name>
</gene>
<evidence type="ECO:0000313" key="4">
    <source>
        <dbReference type="Proteomes" id="UP001358614"/>
    </source>
</evidence>
<dbReference type="InterPro" id="IPR001461">
    <property type="entry name" value="Aspartic_peptidase_A1"/>
</dbReference>
<dbReference type="Pfam" id="PF00026">
    <property type="entry name" value="Asp"/>
    <property type="match status" value="1"/>
</dbReference>
<dbReference type="CDD" id="cd05471">
    <property type="entry name" value="pepsin_like"/>
    <property type="match status" value="1"/>
</dbReference>
<dbReference type="KEGG" id="ker:91107260"/>
<name>A0AAX4KVU4_9TREE</name>
<dbReference type="Proteomes" id="UP001358614">
    <property type="component" value="Chromosome 3"/>
</dbReference>
<dbReference type="InterPro" id="IPR034164">
    <property type="entry name" value="Pepsin-like_dom"/>
</dbReference>
<dbReference type="AlphaFoldDB" id="A0AAX4KVU4"/>
<dbReference type="EMBL" id="CP144091">
    <property type="protein sequence ID" value="WWD10324.1"/>
    <property type="molecule type" value="Genomic_DNA"/>
</dbReference>
<dbReference type="GeneID" id="91107260"/>
<organism evidence="3 4">
    <name type="scientific">Kwoniella europaea PYCC6329</name>
    <dbReference type="NCBI Taxonomy" id="1423913"/>
    <lineage>
        <taxon>Eukaryota</taxon>
        <taxon>Fungi</taxon>
        <taxon>Dikarya</taxon>
        <taxon>Basidiomycota</taxon>
        <taxon>Agaricomycotina</taxon>
        <taxon>Tremellomycetes</taxon>
        <taxon>Tremellales</taxon>
        <taxon>Cryptococcaceae</taxon>
        <taxon>Kwoniella</taxon>
    </lineage>
</organism>
<dbReference type="InterPro" id="IPR021109">
    <property type="entry name" value="Peptidase_aspartic_dom_sf"/>
</dbReference>
<accession>A0AAX4KVU4</accession>
<dbReference type="InterPro" id="IPR033121">
    <property type="entry name" value="PEPTIDASE_A1"/>
</dbReference>
<protein>
    <recommendedName>
        <fullName evidence="2">Peptidase A1 domain-containing protein</fullName>
    </recommendedName>
</protein>
<feature type="domain" description="Peptidase A1" evidence="2">
    <location>
        <begin position="52"/>
        <end position="365"/>
    </location>
</feature>
<keyword evidence="4" id="KW-1185">Reference proteome</keyword>
<reference evidence="3 4" key="1">
    <citation type="submission" date="2024-01" db="EMBL/GenBank/DDBJ databases">
        <title>Comparative genomics of Cryptococcus and Kwoniella reveals pathogenesis evolution and contrasting modes of karyotype evolution via chromosome fusion or intercentromeric recombination.</title>
        <authorList>
            <person name="Coelho M.A."/>
            <person name="David-Palma M."/>
            <person name="Shea T."/>
            <person name="Bowers K."/>
            <person name="McGinley-Smith S."/>
            <person name="Mohammad A.W."/>
            <person name="Gnirke A."/>
            <person name="Yurkov A.M."/>
            <person name="Nowrousian M."/>
            <person name="Sun S."/>
            <person name="Cuomo C.A."/>
            <person name="Heitman J."/>
        </authorList>
    </citation>
    <scope>NUCLEOTIDE SEQUENCE [LARGE SCALE GENOMIC DNA]</scope>
    <source>
        <strain evidence="3 4">PYCC6329</strain>
    </source>
</reference>
<dbReference type="SUPFAM" id="SSF50630">
    <property type="entry name" value="Acid proteases"/>
    <property type="match status" value="1"/>
</dbReference>
<evidence type="ECO:0000313" key="3">
    <source>
        <dbReference type="EMBL" id="WWD10324.1"/>
    </source>
</evidence>
<proteinExistence type="inferred from homology"/>
<dbReference type="PANTHER" id="PTHR47966:SF51">
    <property type="entry name" value="BETA-SITE APP-CLEAVING ENZYME, ISOFORM A-RELATED"/>
    <property type="match status" value="1"/>
</dbReference>
<sequence length="368" mass="39333">MISRLASANPLAQEEIAINSPMTPHRPFEETPSRRAETNVIALKDVGDGSAYTVDLVIDGILLPIHVDTGSSQLWVAHRSCQTCVTAGMTYVDVDLPEGCTGDEKIEYAAGTISGCLVNTSVSLSEYTLEDYAVLVATQVSEEIATNGGMYSGTLGLADDNLTNSGGPTVISALYKQGQINSPEVGFYLAEKNGNDTESKMVLGDASSMSHAPDKDPIVLSRALQEDGIYVVDLANVIVGEKSIATDQVAVLDTGSIGIGMPSSISQDIFKDIYGETKDEDGGKKVSCRSPNLNTTSVVSVFGNKQFGVMYDDLISMPDDDGMCWALVGTYQGVDHSDKKWVLGDAFLQNVYHTVNLETGEVKLYELD</sequence>
<dbReference type="Gene3D" id="2.40.70.10">
    <property type="entry name" value="Acid Proteases"/>
    <property type="match status" value="2"/>
</dbReference>
<dbReference type="GO" id="GO:0006508">
    <property type="term" value="P:proteolysis"/>
    <property type="evidence" value="ECO:0007669"/>
    <property type="project" value="InterPro"/>
</dbReference>
<comment type="similarity">
    <text evidence="1">Belongs to the peptidase A1 family.</text>
</comment>
<dbReference type="PROSITE" id="PS51767">
    <property type="entry name" value="PEPTIDASE_A1"/>
    <property type="match status" value="1"/>
</dbReference>
<evidence type="ECO:0000256" key="1">
    <source>
        <dbReference type="ARBA" id="ARBA00007447"/>
    </source>
</evidence>
<dbReference type="RefSeq" id="XP_066088291.1">
    <property type="nucleotide sequence ID" value="XM_066232194.1"/>
</dbReference>
<dbReference type="PRINTS" id="PR00792">
    <property type="entry name" value="PEPSIN"/>
</dbReference>
<evidence type="ECO:0000259" key="2">
    <source>
        <dbReference type="PROSITE" id="PS51767"/>
    </source>
</evidence>
<dbReference type="PANTHER" id="PTHR47966">
    <property type="entry name" value="BETA-SITE APP-CLEAVING ENZYME, ISOFORM A-RELATED"/>
    <property type="match status" value="1"/>
</dbReference>
<dbReference type="GO" id="GO:0004190">
    <property type="term" value="F:aspartic-type endopeptidase activity"/>
    <property type="evidence" value="ECO:0007669"/>
    <property type="project" value="InterPro"/>
</dbReference>